<evidence type="ECO:0000256" key="4">
    <source>
        <dbReference type="ARBA" id="ARBA00022679"/>
    </source>
</evidence>
<evidence type="ECO:0000256" key="10">
    <source>
        <dbReference type="HAMAP-Rule" id="MF_00185"/>
    </source>
</evidence>
<dbReference type="OrthoDB" id="9776390at2"/>
<dbReference type="Proteomes" id="UP000052946">
    <property type="component" value="Unassembled WGS sequence"/>
</dbReference>
<feature type="binding site" evidence="10">
    <location>
        <begin position="10"/>
        <end position="17"/>
    </location>
    <ligand>
        <name>ATP</name>
        <dbReference type="ChEBI" id="CHEBI:30616"/>
    </ligand>
</feature>
<dbReference type="FunFam" id="1.10.20.140:FF:000001">
    <property type="entry name" value="tRNA dimethylallyltransferase"/>
    <property type="match status" value="1"/>
</dbReference>
<proteinExistence type="inferred from homology"/>
<feature type="region of interest" description="Interaction with substrate tRNA" evidence="10">
    <location>
        <begin position="35"/>
        <end position="38"/>
    </location>
</feature>
<evidence type="ECO:0000256" key="12">
    <source>
        <dbReference type="RuleBase" id="RU003784"/>
    </source>
</evidence>
<dbReference type="PANTHER" id="PTHR11088:SF60">
    <property type="entry name" value="TRNA DIMETHYLALLYLTRANSFERASE"/>
    <property type="match status" value="1"/>
</dbReference>
<reference evidence="15" key="1">
    <citation type="submission" date="2015-07" db="EMBL/GenBank/DDBJ databases">
        <title>Draft Genome Sequence of Oceanobacillus picturae Heshi-B3 that Was Isolated from Fermented Rice Bran with Aging Salted Mackerel, Which Was Named Heshiko as Traditional Fermented Seafood in Japan.</title>
        <authorList>
            <person name="Akuzawa S."/>
            <person name="Nakagawa J."/>
            <person name="Kanekatsu T."/>
            <person name="Kanesaki Y."/>
            <person name="Suzuki T."/>
        </authorList>
    </citation>
    <scope>NUCLEOTIDE SEQUENCE [LARGE SCALE GENOMIC DNA]</scope>
    <source>
        <strain evidence="15">Heshi-B3</strain>
    </source>
</reference>
<dbReference type="PANTHER" id="PTHR11088">
    <property type="entry name" value="TRNA DIMETHYLALLYLTRANSFERASE"/>
    <property type="match status" value="1"/>
</dbReference>
<dbReference type="RefSeq" id="WP_058949777.1">
    <property type="nucleotide sequence ID" value="NZ_BBXV01000014.1"/>
</dbReference>
<dbReference type="EMBL" id="BBXV01000014">
    <property type="protein sequence ID" value="GAQ17335.1"/>
    <property type="molecule type" value="Genomic_DNA"/>
</dbReference>
<comment type="cofactor">
    <cofactor evidence="1 10">
        <name>Mg(2+)</name>
        <dbReference type="ChEBI" id="CHEBI:18420"/>
    </cofactor>
</comment>
<keyword evidence="7 10" id="KW-0067">ATP-binding</keyword>
<dbReference type="SUPFAM" id="SSF52540">
    <property type="entry name" value="P-loop containing nucleoside triphosphate hydrolases"/>
    <property type="match status" value="1"/>
</dbReference>
<dbReference type="InterPro" id="IPR018022">
    <property type="entry name" value="IPT"/>
</dbReference>
<dbReference type="Pfam" id="PF01715">
    <property type="entry name" value="IPPT"/>
    <property type="match status" value="1"/>
</dbReference>
<evidence type="ECO:0000313" key="15">
    <source>
        <dbReference type="Proteomes" id="UP000052946"/>
    </source>
</evidence>
<dbReference type="GO" id="GO:0006400">
    <property type="term" value="P:tRNA modification"/>
    <property type="evidence" value="ECO:0007669"/>
    <property type="project" value="TreeGrafter"/>
</dbReference>
<evidence type="ECO:0000256" key="8">
    <source>
        <dbReference type="ARBA" id="ARBA00022842"/>
    </source>
</evidence>
<evidence type="ECO:0000256" key="11">
    <source>
        <dbReference type="RuleBase" id="RU003783"/>
    </source>
</evidence>
<evidence type="ECO:0000256" key="6">
    <source>
        <dbReference type="ARBA" id="ARBA00022741"/>
    </source>
</evidence>
<dbReference type="GO" id="GO:0052381">
    <property type="term" value="F:tRNA dimethylallyltransferase activity"/>
    <property type="evidence" value="ECO:0007669"/>
    <property type="project" value="UniProtKB-UniRule"/>
</dbReference>
<dbReference type="InterPro" id="IPR027417">
    <property type="entry name" value="P-loop_NTPase"/>
</dbReference>
<dbReference type="NCBIfam" id="TIGR00174">
    <property type="entry name" value="miaA"/>
    <property type="match status" value="1"/>
</dbReference>
<keyword evidence="8 10" id="KW-0460">Magnesium</keyword>
<comment type="catalytic activity">
    <reaction evidence="9 10 11">
        <text>adenosine(37) in tRNA + dimethylallyl diphosphate = N(6)-dimethylallyladenosine(37) in tRNA + diphosphate</text>
        <dbReference type="Rhea" id="RHEA:26482"/>
        <dbReference type="Rhea" id="RHEA-COMP:10162"/>
        <dbReference type="Rhea" id="RHEA-COMP:10375"/>
        <dbReference type="ChEBI" id="CHEBI:33019"/>
        <dbReference type="ChEBI" id="CHEBI:57623"/>
        <dbReference type="ChEBI" id="CHEBI:74411"/>
        <dbReference type="ChEBI" id="CHEBI:74415"/>
        <dbReference type="EC" id="2.5.1.75"/>
    </reaction>
</comment>
<evidence type="ECO:0000256" key="2">
    <source>
        <dbReference type="ARBA" id="ARBA00003213"/>
    </source>
</evidence>
<dbReference type="HAMAP" id="MF_00185">
    <property type="entry name" value="IPP_trans"/>
    <property type="match status" value="1"/>
</dbReference>
<evidence type="ECO:0000256" key="3">
    <source>
        <dbReference type="ARBA" id="ARBA00005842"/>
    </source>
</evidence>
<comment type="caution">
    <text evidence="10">Lacks conserved residue(s) required for the propagation of feature annotation.</text>
</comment>
<feature type="site" description="Interaction with substrate tRNA" evidence="10">
    <location>
        <position position="125"/>
    </location>
</feature>
<keyword evidence="5 10" id="KW-0819">tRNA processing</keyword>
<organism evidence="14 15">
    <name type="scientific">Oceanobacillus picturae</name>
    <dbReference type="NCBI Taxonomy" id="171693"/>
    <lineage>
        <taxon>Bacteria</taxon>
        <taxon>Bacillati</taxon>
        <taxon>Bacillota</taxon>
        <taxon>Bacilli</taxon>
        <taxon>Bacillales</taxon>
        <taxon>Bacillaceae</taxon>
        <taxon>Oceanobacillus</taxon>
    </lineage>
</organism>
<dbReference type="AlphaFoldDB" id="A0A0U9H3R0"/>
<evidence type="ECO:0000256" key="5">
    <source>
        <dbReference type="ARBA" id="ARBA00022694"/>
    </source>
</evidence>
<dbReference type="InterPro" id="IPR039657">
    <property type="entry name" value="Dimethylallyltransferase"/>
</dbReference>
<comment type="subunit">
    <text evidence="10">Monomer.</text>
</comment>
<feature type="site" description="Interaction with substrate tRNA" evidence="10">
    <location>
        <position position="101"/>
    </location>
</feature>
<dbReference type="EC" id="2.5.1.75" evidence="10"/>
<evidence type="ECO:0000256" key="13">
    <source>
        <dbReference type="RuleBase" id="RU003785"/>
    </source>
</evidence>
<feature type="binding site" evidence="10">
    <location>
        <begin position="12"/>
        <end position="17"/>
    </location>
    <ligand>
        <name>substrate</name>
    </ligand>
</feature>
<evidence type="ECO:0000256" key="7">
    <source>
        <dbReference type="ARBA" id="ARBA00022840"/>
    </source>
</evidence>
<dbReference type="Gene3D" id="1.10.20.140">
    <property type="match status" value="1"/>
</dbReference>
<dbReference type="GO" id="GO:0005524">
    <property type="term" value="F:ATP binding"/>
    <property type="evidence" value="ECO:0007669"/>
    <property type="project" value="UniProtKB-UniRule"/>
</dbReference>
<accession>A0A0U9H3R0</accession>
<comment type="caution">
    <text evidence="14">The sequence shown here is derived from an EMBL/GenBank/DDBJ whole genome shotgun (WGS) entry which is preliminary data.</text>
</comment>
<evidence type="ECO:0000256" key="9">
    <source>
        <dbReference type="ARBA" id="ARBA00049563"/>
    </source>
</evidence>
<evidence type="ECO:0000256" key="1">
    <source>
        <dbReference type="ARBA" id="ARBA00001946"/>
    </source>
</evidence>
<name>A0A0U9H3R0_9BACI</name>
<reference evidence="14 15" key="2">
    <citation type="journal article" date="2016" name="Genome Announc.">
        <title>Draft Genome Sequence of Oceanobacillus picturae Heshi-B3, Isolated from Fermented Rice Bran in a Traditional Japanese Seafood Dish.</title>
        <authorList>
            <person name="Akuzawa S."/>
            <person name="Nagaoka J."/>
            <person name="Kanekatsu M."/>
            <person name="Kanesaki Y."/>
            <person name="Suzuki T."/>
        </authorList>
    </citation>
    <scope>NUCLEOTIDE SEQUENCE [LARGE SCALE GENOMIC DNA]</scope>
    <source>
        <strain evidence="14 15">Heshi-B3</strain>
    </source>
</reference>
<sequence length="311" mass="36097">MEQTVIAIIGPTAVGKTKLSIEVAKQFDGEIISGDSMQVYKGMDIGTAKVSKNEMEGIPHHMIDIKEPWESFSVAEFQASVKEHIEEISSRHKLPILVGGSGLYVQAALYDYNFANVKRDITISRKLEKQMEEDGANVLYSRLKELDPVQAAKTHPNNARRVIRALEIYETTGMTMSEWQKTQQLTSPYQLYLIGLEMDRELLYDRINHRVDLMVQQGLVKEVQTLYQRGYTDKPSMKGIGYKEFIPYFENRQSLEQTIEILKQNSRRFAKRQYTWFRNKMDVNWYSIKPEEAREKSRLILRDIAGFLQEK</sequence>
<comment type="function">
    <text evidence="2 10 12">Catalyzes the transfer of a dimethylallyl group onto the adenine at position 37 in tRNAs that read codons beginning with uridine, leading to the formation of N6-(dimethylallyl)adenosine (i(6)A).</text>
</comment>
<comment type="similarity">
    <text evidence="3 10 13">Belongs to the IPP transferase family.</text>
</comment>
<dbReference type="Gene3D" id="3.40.50.300">
    <property type="entry name" value="P-loop containing nucleotide triphosphate hydrolases"/>
    <property type="match status" value="1"/>
</dbReference>
<gene>
    <name evidence="10" type="primary">miaA</name>
    <name evidence="14" type="ORF">OPHB3_1260</name>
</gene>
<protein>
    <recommendedName>
        <fullName evidence="10">tRNA dimethylallyltransferase</fullName>
        <ecNumber evidence="10">2.5.1.75</ecNumber>
    </recommendedName>
    <alternativeName>
        <fullName evidence="10">Dimethylallyl diphosphate:tRNA dimethylallyltransferase</fullName>
        <shortName evidence="10">DMAPP:tRNA dimethylallyltransferase</shortName>
        <shortName evidence="10">DMATase</shortName>
    </alternativeName>
    <alternativeName>
        <fullName evidence="10">Isopentenyl-diphosphate:tRNA isopentenyltransferase</fullName>
        <shortName evidence="10">IPP transferase</shortName>
        <shortName evidence="10">IPPT</shortName>
        <shortName evidence="10">IPTase</shortName>
    </alternativeName>
</protein>
<keyword evidence="6 10" id="KW-0547">Nucleotide-binding</keyword>
<keyword evidence="4 10" id="KW-0808">Transferase</keyword>
<evidence type="ECO:0000313" key="14">
    <source>
        <dbReference type="EMBL" id="GAQ17335.1"/>
    </source>
</evidence>